<dbReference type="EMBL" id="LNFO01004183">
    <property type="protein sequence ID" value="KUF81389.1"/>
    <property type="molecule type" value="Genomic_DNA"/>
</dbReference>
<feature type="compositionally biased region" description="Low complexity" evidence="1">
    <location>
        <begin position="81"/>
        <end position="93"/>
    </location>
</feature>
<feature type="region of interest" description="Disordered" evidence="1">
    <location>
        <begin position="69"/>
        <end position="154"/>
    </location>
</feature>
<dbReference type="EMBL" id="LNFO01002043">
    <property type="protein sequence ID" value="KUF87405.1"/>
    <property type="molecule type" value="Genomic_DNA"/>
</dbReference>
<feature type="compositionally biased region" description="Polar residues" evidence="1">
    <location>
        <begin position="134"/>
        <end position="145"/>
    </location>
</feature>
<feature type="compositionally biased region" description="Polar residues" evidence="1">
    <location>
        <begin position="71"/>
        <end position="80"/>
    </location>
</feature>
<comment type="caution">
    <text evidence="3">The sequence shown here is derived from an EMBL/GenBank/DDBJ whole genome shotgun (WGS) entry which is preliminary data.</text>
</comment>
<feature type="compositionally biased region" description="Basic and acidic residues" evidence="1">
    <location>
        <begin position="114"/>
        <end position="133"/>
    </location>
</feature>
<dbReference type="OrthoDB" id="167735at2759"/>
<protein>
    <submittedName>
        <fullName evidence="3">Uncharacterized protein</fullName>
    </submittedName>
</protein>
<feature type="signal peptide" evidence="2">
    <location>
        <begin position="1"/>
        <end position="26"/>
    </location>
</feature>
<gene>
    <name evidence="3" type="ORF">AM587_10000602</name>
    <name evidence="4" type="ORF">AM587_10007729</name>
</gene>
<proteinExistence type="predicted"/>
<evidence type="ECO:0000313" key="5">
    <source>
        <dbReference type="Proteomes" id="UP000052943"/>
    </source>
</evidence>
<evidence type="ECO:0000256" key="1">
    <source>
        <dbReference type="SAM" id="MobiDB-lite"/>
    </source>
</evidence>
<name>A0A0W8CBB8_PHYNI</name>
<evidence type="ECO:0000256" key="2">
    <source>
        <dbReference type="SAM" id="SignalP"/>
    </source>
</evidence>
<reference evidence="3 5" key="1">
    <citation type="submission" date="2015-11" db="EMBL/GenBank/DDBJ databases">
        <title>Genomes and virulence difference between two physiological races of Phytophthora nicotianae.</title>
        <authorList>
            <person name="Liu H."/>
            <person name="Ma X."/>
            <person name="Yu H."/>
            <person name="Fang D."/>
            <person name="Li Y."/>
            <person name="Wang X."/>
            <person name="Wang W."/>
            <person name="Dong Y."/>
            <person name="Xiao B."/>
        </authorList>
    </citation>
    <scope>NUCLEOTIDE SEQUENCE [LARGE SCALE GENOMIC DNA]</scope>
    <source>
        <strain evidence="3">Race 0</strain>
        <strain evidence="5">race 0</strain>
    </source>
</reference>
<feature type="compositionally biased region" description="Polar residues" evidence="1">
    <location>
        <begin position="94"/>
        <end position="104"/>
    </location>
</feature>
<feature type="region of interest" description="Disordered" evidence="1">
    <location>
        <begin position="182"/>
        <end position="230"/>
    </location>
</feature>
<feature type="chain" id="PRO_5007439865" evidence="2">
    <location>
        <begin position="27"/>
        <end position="257"/>
    </location>
</feature>
<sequence length="257" mass="28300">MINRIENNYSCIRVLAILQLRWGILGCAVQDSSTSEGSAKGTMSARGFPPPPNLSELLKFFDSDEGKARVSRQNRATIRQSSSQSSFSKRLSSGNLQAAISNPKPTVGTAKGVDLSRSRSPTIEHKPIQDEKTPSIQGWNSSTQVPPAPTKTLRHQILSRSYQPPAPVYVVPSEASELLDRLSKGTVSSRSKLKHQSDLTQDGHKHNAGTDGRSLSGLRAASPTDTRGRDAIQTLLFYRKEVEKRRRMDKCDSRTEE</sequence>
<organism evidence="3 5">
    <name type="scientific">Phytophthora nicotianae</name>
    <name type="common">Potato buckeye rot agent</name>
    <name type="synonym">Phytophthora parasitica</name>
    <dbReference type="NCBI Taxonomy" id="4792"/>
    <lineage>
        <taxon>Eukaryota</taxon>
        <taxon>Sar</taxon>
        <taxon>Stramenopiles</taxon>
        <taxon>Oomycota</taxon>
        <taxon>Peronosporomycetes</taxon>
        <taxon>Peronosporales</taxon>
        <taxon>Peronosporaceae</taxon>
        <taxon>Phytophthora</taxon>
    </lineage>
</organism>
<feature type="compositionally biased region" description="Basic and acidic residues" evidence="1">
    <location>
        <begin position="195"/>
        <end position="205"/>
    </location>
</feature>
<evidence type="ECO:0000313" key="3">
    <source>
        <dbReference type="EMBL" id="KUF81389.1"/>
    </source>
</evidence>
<dbReference type="Proteomes" id="UP000052943">
    <property type="component" value="Unassembled WGS sequence"/>
</dbReference>
<evidence type="ECO:0000313" key="4">
    <source>
        <dbReference type="EMBL" id="KUF87405.1"/>
    </source>
</evidence>
<accession>A0A0W8CBB8</accession>
<keyword evidence="2" id="KW-0732">Signal</keyword>
<dbReference type="AlphaFoldDB" id="A0A0W8CBB8"/>